<evidence type="ECO:0000313" key="1">
    <source>
        <dbReference type="EMBL" id="MPN53909.1"/>
    </source>
</evidence>
<dbReference type="EMBL" id="VSSQ01121543">
    <property type="protein sequence ID" value="MPN53909.1"/>
    <property type="molecule type" value="Genomic_DNA"/>
</dbReference>
<organism evidence="1">
    <name type="scientific">bioreactor metagenome</name>
    <dbReference type="NCBI Taxonomy" id="1076179"/>
    <lineage>
        <taxon>unclassified sequences</taxon>
        <taxon>metagenomes</taxon>
        <taxon>ecological metagenomes</taxon>
    </lineage>
</organism>
<proteinExistence type="predicted"/>
<comment type="caution">
    <text evidence="1">The sequence shown here is derived from an EMBL/GenBank/DDBJ whole genome shotgun (WGS) entry which is preliminary data.</text>
</comment>
<reference evidence="1" key="1">
    <citation type="submission" date="2019-08" db="EMBL/GenBank/DDBJ databases">
        <authorList>
            <person name="Kucharzyk K."/>
            <person name="Murdoch R.W."/>
            <person name="Higgins S."/>
            <person name="Loffler F."/>
        </authorList>
    </citation>
    <scope>NUCLEOTIDE SEQUENCE</scope>
</reference>
<name>A0A645IU28_9ZZZZ</name>
<dbReference type="AlphaFoldDB" id="A0A645IU28"/>
<gene>
    <name evidence="1" type="ORF">SDC9_201578</name>
</gene>
<accession>A0A645IU28</accession>
<protein>
    <submittedName>
        <fullName evidence="1">Uncharacterized protein</fullName>
    </submittedName>
</protein>
<sequence length="98" mass="11757">MEYLFQFFTDIIYREKAGKQLFDNLTIAYEIHQGNIRGMEKIMEDPIGNSWHRRPITDHLWHIEQSCFQRSSTRGYQCGIRLRENTVGLVKEYLCGWK</sequence>